<evidence type="ECO:0000256" key="3">
    <source>
        <dbReference type="RuleBase" id="RU003694"/>
    </source>
</evidence>
<dbReference type="GO" id="GO:0004315">
    <property type="term" value="F:3-oxoacyl-[acyl-carrier-protein] synthase activity"/>
    <property type="evidence" value="ECO:0007669"/>
    <property type="project" value="TreeGrafter"/>
</dbReference>
<dbReference type="InterPro" id="IPR020841">
    <property type="entry name" value="PKS_Beta-ketoAc_synthase_dom"/>
</dbReference>
<dbReference type="Proteomes" id="UP000614996">
    <property type="component" value="Unassembled WGS sequence"/>
</dbReference>
<gene>
    <name evidence="5" type="ORF">NUM_71490</name>
</gene>
<dbReference type="CDD" id="cd00834">
    <property type="entry name" value="KAS_I_II"/>
    <property type="match status" value="1"/>
</dbReference>
<dbReference type="InterPro" id="IPR014030">
    <property type="entry name" value="Ketoacyl_synth_N"/>
</dbReference>
<reference evidence="6" key="1">
    <citation type="journal article" date="2021" name="Int. J. Syst. Evol. Microbiol.">
        <title>Actinocatenispora comari sp. nov., an endophytic actinomycete isolated from aerial parts of Comarum salesowianum.</title>
        <authorList>
            <person name="Oyunbileg N."/>
            <person name="Iizaka Y."/>
            <person name="Hamada M."/>
            <person name="Davaapurev B.O."/>
            <person name="Fukumoto A."/>
            <person name="Tsetseg B."/>
            <person name="Kato F."/>
            <person name="Tamura T."/>
            <person name="Batkhuu J."/>
            <person name="Anzai Y."/>
        </authorList>
    </citation>
    <scope>NUCLEOTIDE SEQUENCE [LARGE SCALE GENOMIC DNA]</scope>
    <source>
        <strain evidence="6">NUM-2625</strain>
    </source>
</reference>
<keyword evidence="2 3" id="KW-0808">Transferase</keyword>
<dbReference type="AlphaFoldDB" id="A0A8J4AM07"/>
<dbReference type="GO" id="GO:0006633">
    <property type="term" value="P:fatty acid biosynthetic process"/>
    <property type="evidence" value="ECO:0007669"/>
    <property type="project" value="TreeGrafter"/>
</dbReference>
<evidence type="ECO:0000313" key="6">
    <source>
        <dbReference type="Proteomes" id="UP000614996"/>
    </source>
</evidence>
<dbReference type="SUPFAM" id="SSF53901">
    <property type="entry name" value="Thiolase-like"/>
    <property type="match status" value="2"/>
</dbReference>
<dbReference type="SMART" id="SM00825">
    <property type="entry name" value="PKS_KS"/>
    <property type="match status" value="1"/>
</dbReference>
<evidence type="ECO:0000259" key="4">
    <source>
        <dbReference type="PROSITE" id="PS52004"/>
    </source>
</evidence>
<evidence type="ECO:0000256" key="1">
    <source>
        <dbReference type="ARBA" id="ARBA00008467"/>
    </source>
</evidence>
<keyword evidence="6" id="KW-1185">Reference proteome</keyword>
<dbReference type="InterPro" id="IPR000794">
    <property type="entry name" value="Beta-ketoacyl_synthase"/>
</dbReference>
<sequence length="393" mass="40376">MVDVVITGLGAASRLGIGVDALSRGMAEVRYAPPEPIADPGARVPVPLFYRLPDEQLPPGPDEALGLPVGRANLLALDSARQATRSARLVPDPDTRVSVLIGSSVADVHVVERWRTDGYPQRSRWVPVFSAASAIAADLGADGGAVSLSNACSGSGYALAIGADMIAAGETDVVVAGGMETYSRVALACFNRLGALDPNGIRPFDRHRAGSILAEGAGCLVLESAEHAHRRGAPVLARLLGSGWSCDGHHATAPDPTGTQIARAMRAALDDAGATPDDIDFLVPHGTGTERNDATESVAMATVFGDRLAKIPLYSLKALIGHTGGASAALAVAAAVLFCQQGWLPPNVPVAEPDPDCPVLLPADRTPLPGRTGMVNAYAFGGNNMSLIVAGGE</sequence>
<feature type="domain" description="Ketosynthase family 3 (KS3)" evidence="4">
    <location>
        <begin position="1"/>
        <end position="391"/>
    </location>
</feature>
<organism evidence="5 6">
    <name type="scientific">Actinocatenispora comari</name>
    <dbReference type="NCBI Taxonomy" id="2807577"/>
    <lineage>
        <taxon>Bacteria</taxon>
        <taxon>Bacillati</taxon>
        <taxon>Actinomycetota</taxon>
        <taxon>Actinomycetes</taxon>
        <taxon>Micromonosporales</taxon>
        <taxon>Micromonosporaceae</taxon>
        <taxon>Actinocatenispora</taxon>
    </lineage>
</organism>
<protein>
    <submittedName>
        <fullName evidence="5">Beta-ACP synthase</fullName>
    </submittedName>
</protein>
<accession>A0A8J4AM07</accession>
<dbReference type="InterPro" id="IPR014031">
    <property type="entry name" value="Ketoacyl_synth_C"/>
</dbReference>
<dbReference type="Pfam" id="PF02801">
    <property type="entry name" value="Ketoacyl-synt_C"/>
    <property type="match status" value="1"/>
</dbReference>
<dbReference type="PANTHER" id="PTHR11712">
    <property type="entry name" value="POLYKETIDE SYNTHASE-RELATED"/>
    <property type="match status" value="1"/>
</dbReference>
<evidence type="ECO:0000256" key="2">
    <source>
        <dbReference type="ARBA" id="ARBA00022679"/>
    </source>
</evidence>
<proteinExistence type="inferred from homology"/>
<dbReference type="PANTHER" id="PTHR11712:SF347">
    <property type="entry name" value="BETA KETOACYL-ACYL CARRIER PROTEIN SYNTHASE"/>
    <property type="match status" value="1"/>
</dbReference>
<dbReference type="EMBL" id="BOPO01000150">
    <property type="protein sequence ID" value="GIL31895.1"/>
    <property type="molecule type" value="Genomic_DNA"/>
</dbReference>
<name>A0A8J4AM07_9ACTN</name>
<dbReference type="Gene3D" id="3.40.47.10">
    <property type="match status" value="1"/>
</dbReference>
<evidence type="ECO:0000313" key="5">
    <source>
        <dbReference type="EMBL" id="GIL31895.1"/>
    </source>
</evidence>
<dbReference type="RefSeq" id="WP_207129434.1">
    <property type="nucleotide sequence ID" value="NZ_BOPO01000150.1"/>
</dbReference>
<comment type="caution">
    <text evidence="5">The sequence shown here is derived from an EMBL/GenBank/DDBJ whole genome shotgun (WGS) entry which is preliminary data.</text>
</comment>
<dbReference type="Pfam" id="PF00109">
    <property type="entry name" value="ketoacyl-synt"/>
    <property type="match status" value="1"/>
</dbReference>
<dbReference type="InterPro" id="IPR016039">
    <property type="entry name" value="Thiolase-like"/>
</dbReference>
<dbReference type="PROSITE" id="PS52004">
    <property type="entry name" value="KS3_2"/>
    <property type="match status" value="1"/>
</dbReference>
<comment type="similarity">
    <text evidence="1 3">Belongs to the thiolase-like superfamily. Beta-ketoacyl-ACP synthases family.</text>
</comment>